<dbReference type="Proteomes" id="UP001207408">
    <property type="component" value="Unassembled WGS sequence"/>
</dbReference>
<dbReference type="PROSITE" id="PS50894">
    <property type="entry name" value="HPT"/>
    <property type="match status" value="1"/>
</dbReference>
<feature type="domain" description="HPt" evidence="2">
    <location>
        <begin position="1"/>
        <end position="101"/>
    </location>
</feature>
<evidence type="ECO:0000256" key="1">
    <source>
        <dbReference type="PROSITE-ProRule" id="PRU00110"/>
    </source>
</evidence>
<feature type="modified residue" description="Phosphohistidine" evidence="1">
    <location>
        <position position="44"/>
    </location>
</feature>
<dbReference type="CDD" id="cd00088">
    <property type="entry name" value="HPT"/>
    <property type="match status" value="1"/>
</dbReference>
<evidence type="ECO:0000259" key="2">
    <source>
        <dbReference type="PROSITE" id="PS50894"/>
    </source>
</evidence>
<keyword evidence="4" id="KW-1185">Reference proteome</keyword>
<gene>
    <name evidence="3" type="ORF">OM074_12320</name>
</gene>
<protein>
    <submittedName>
        <fullName evidence="3">Hpt domain-containing protein</fullName>
    </submittedName>
</protein>
<comment type="caution">
    <text evidence="3">The sequence shown here is derived from an EMBL/GenBank/DDBJ whole genome shotgun (WGS) entry which is preliminary data.</text>
</comment>
<dbReference type="GO" id="GO:0000160">
    <property type="term" value="P:phosphorelay signal transduction system"/>
    <property type="evidence" value="ECO:0007669"/>
    <property type="project" value="InterPro"/>
</dbReference>
<dbReference type="InterPro" id="IPR008207">
    <property type="entry name" value="Sig_transdc_His_kin_Hpt_dom"/>
</dbReference>
<proteinExistence type="predicted"/>
<sequence>MIEKIKETFIKDSIKDLEAIENLVKDVKGVLEDCVIEKVFATAHNIKGTAPMLGINSVDHMVKPIELVFSGLRSGSILSSKEIVSNTQKLIPVIKSELQSNQQHRVESNEVDESLRFFDSLITKNA</sequence>
<name>A0AAE3MER8_9BACT</name>
<dbReference type="AlphaFoldDB" id="A0AAE3MER8"/>
<evidence type="ECO:0000313" key="3">
    <source>
        <dbReference type="EMBL" id="MCW3806411.1"/>
    </source>
</evidence>
<dbReference type="SUPFAM" id="SSF47226">
    <property type="entry name" value="Histidine-containing phosphotransfer domain, HPT domain"/>
    <property type="match status" value="1"/>
</dbReference>
<dbReference type="Pfam" id="PF01627">
    <property type="entry name" value="Hpt"/>
    <property type="match status" value="1"/>
</dbReference>
<keyword evidence="1" id="KW-0597">Phosphoprotein</keyword>
<dbReference type="EMBL" id="JAPDPI010000024">
    <property type="protein sequence ID" value="MCW3806411.1"/>
    <property type="molecule type" value="Genomic_DNA"/>
</dbReference>
<dbReference type="Gene3D" id="1.20.120.160">
    <property type="entry name" value="HPT domain"/>
    <property type="match status" value="1"/>
</dbReference>
<dbReference type="InterPro" id="IPR036641">
    <property type="entry name" value="HPT_dom_sf"/>
</dbReference>
<dbReference type="GO" id="GO:0004672">
    <property type="term" value="F:protein kinase activity"/>
    <property type="evidence" value="ECO:0007669"/>
    <property type="project" value="UniProtKB-ARBA"/>
</dbReference>
<evidence type="ECO:0000313" key="4">
    <source>
        <dbReference type="Proteomes" id="UP001207408"/>
    </source>
</evidence>
<dbReference type="RefSeq" id="WP_301199829.1">
    <property type="nucleotide sequence ID" value="NZ_JAPDPI010000024.1"/>
</dbReference>
<reference evidence="3" key="1">
    <citation type="submission" date="2022-10" db="EMBL/GenBank/DDBJ databases">
        <authorList>
            <person name="Yu W.X."/>
        </authorList>
    </citation>
    <scope>NUCLEOTIDE SEQUENCE</scope>
    <source>
        <strain evidence="3">D04</strain>
    </source>
</reference>
<organism evidence="3 4">
    <name type="scientific">Plebeiibacterium marinum</name>
    <dbReference type="NCBI Taxonomy" id="2992111"/>
    <lineage>
        <taxon>Bacteria</taxon>
        <taxon>Pseudomonadati</taxon>
        <taxon>Bacteroidota</taxon>
        <taxon>Bacteroidia</taxon>
        <taxon>Marinilabiliales</taxon>
        <taxon>Marinilabiliaceae</taxon>
        <taxon>Plebeiibacterium</taxon>
    </lineage>
</organism>
<accession>A0AAE3MER8</accession>